<gene>
    <name evidence="5" type="ORF">HNQ61_004814</name>
</gene>
<evidence type="ECO:0000313" key="6">
    <source>
        <dbReference type="Proteomes" id="UP000582837"/>
    </source>
</evidence>
<proteinExistence type="inferred from homology"/>
<dbReference type="EMBL" id="JACHIA010000021">
    <property type="protein sequence ID" value="MBB6073147.1"/>
    <property type="molecule type" value="Genomic_DNA"/>
</dbReference>
<protein>
    <submittedName>
        <fullName evidence="5">Putative transcriptional regulator</fullName>
    </submittedName>
</protein>
<evidence type="ECO:0000256" key="1">
    <source>
        <dbReference type="ARBA" id="ARBA00011046"/>
    </source>
</evidence>
<accession>A0A841H4Z6</accession>
<dbReference type="AlphaFoldDB" id="A0A841H4Z6"/>
<dbReference type="Pfam" id="PF03965">
    <property type="entry name" value="Penicillinase_R"/>
    <property type="match status" value="1"/>
</dbReference>
<dbReference type="GO" id="GO:0045892">
    <property type="term" value="P:negative regulation of DNA-templated transcription"/>
    <property type="evidence" value="ECO:0007669"/>
    <property type="project" value="InterPro"/>
</dbReference>
<keyword evidence="2" id="KW-0805">Transcription regulation</keyword>
<keyword evidence="6" id="KW-1185">Reference proteome</keyword>
<dbReference type="InterPro" id="IPR036388">
    <property type="entry name" value="WH-like_DNA-bd_sf"/>
</dbReference>
<sequence>MVDETRLTGRELDAMSILWRAGSGTVTEVRRQFADSLAYTTVLWVLQTLEEKGFVRHEKEGRAYRYYPVIEQQDAGGSALSRIMDKVFHGSASMLLAQLVSERQLPAEELQRMRDLLDERLGEEENP</sequence>
<evidence type="ECO:0000313" key="5">
    <source>
        <dbReference type="EMBL" id="MBB6073147.1"/>
    </source>
</evidence>
<evidence type="ECO:0000256" key="2">
    <source>
        <dbReference type="ARBA" id="ARBA00023015"/>
    </source>
</evidence>
<dbReference type="GO" id="GO:0003677">
    <property type="term" value="F:DNA binding"/>
    <property type="evidence" value="ECO:0007669"/>
    <property type="project" value="UniProtKB-KW"/>
</dbReference>
<dbReference type="Gene3D" id="1.10.4040.10">
    <property type="entry name" value="Penicillinase repressor domain"/>
    <property type="match status" value="1"/>
</dbReference>
<name>A0A841H4Z6_9BACT</name>
<keyword evidence="3" id="KW-0238">DNA-binding</keyword>
<dbReference type="Gene3D" id="1.10.10.10">
    <property type="entry name" value="Winged helix-like DNA-binding domain superfamily/Winged helix DNA-binding domain"/>
    <property type="match status" value="1"/>
</dbReference>
<reference evidence="5 6" key="1">
    <citation type="submission" date="2020-08" db="EMBL/GenBank/DDBJ databases">
        <title>Genomic Encyclopedia of Type Strains, Phase IV (KMG-IV): sequencing the most valuable type-strain genomes for metagenomic binning, comparative biology and taxonomic classification.</title>
        <authorList>
            <person name="Goeker M."/>
        </authorList>
    </citation>
    <scope>NUCLEOTIDE SEQUENCE [LARGE SCALE GENOMIC DNA]</scope>
    <source>
        <strain evidence="5 6">DSM 29007</strain>
    </source>
</reference>
<dbReference type="InterPro" id="IPR036390">
    <property type="entry name" value="WH_DNA-bd_sf"/>
</dbReference>
<evidence type="ECO:0000256" key="4">
    <source>
        <dbReference type="ARBA" id="ARBA00023163"/>
    </source>
</evidence>
<comment type="caution">
    <text evidence="5">The sequence shown here is derived from an EMBL/GenBank/DDBJ whole genome shotgun (WGS) entry which is preliminary data.</text>
</comment>
<dbReference type="PIRSF" id="PIRSF019455">
    <property type="entry name" value="CopR_AtkY"/>
    <property type="match status" value="1"/>
</dbReference>
<evidence type="ECO:0000256" key="3">
    <source>
        <dbReference type="ARBA" id="ARBA00023125"/>
    </source>
</evidence>
<keyword evidence="4" id="KW-0804">Transcription</keyword>
<dbReference type="Proteomes" id="UP000582837">
    <property type="component" value="Unassembled WGS sequence"/>
</dbReference>
<dbReference type="SUPFAM" id="SSF46785">
    <property type="entry name" value="Winged helix' DNA-binding domain"/>
    <property type="match status" value="1"/>
</dbReference>
<comment type="similarity">
    <text evidence="1">Belongs to the BlaI transcriptional regulatory family.</text>
</comment>
<organism evidence="5 6">
    <name type="scientific">Longimicrobium terrae</name>
    <dbReference type="NCBI Taxonomy" id="1639882"/>
    <lineage>
        <taxon>Bacteria</taxon>
        <taxon>Pseudomonadati</taxon>
        <taxon>Gemmatimonadota</taxon>
        <taxon>Longimicrobiia</taxon>
        <taxon>Longimicrobiales</taxon>
        <taxon>Longimicrobiaceae</taxon>
        <taxon>Longimicrobium</taxon>
    </lineage>
</organism>
<dbReference type="InterPro" id="IPR005650">
    <property type="entry name" value="BlaI_family"/>
</dbReference>
<dbReference type="RefSeq" id="WP_170035083.1">
    <property type="nucleotide sequence ID" value="NZ_JABDTL010000001.1"/>
</dbReference>